<reference evidence="2" key="2">
    <citation type="journal article" date="2015" name="Data Brief">
        <title>Shoot transcriptome of the giant reed, Arundo donax.</title>
        <authorList>
            <person name="Barrero R.A."/>
            <person name="Guerrero F.D."/>
            <person name="Moolhuijzen P."/>
            <person name="Goolsby J.A."/>
            <person name="Tidwell J."/>
            <person name="Bellgard S.E."/>
            <person name="Bellgard M.I."/>
        </authorList>
    </citation>
    <scope>NUCLEOTIDE SEQUENCE</scope>
    <source>
        <tissue evidence="2">Shoot tissue taken approximately 20 cm above the soil surface</tissue>
    </source>
</reference>
<dbReference type="AlphaFoldDB" id="A0A0A9DYX0"/>
<protein>
    <recommendedName>
        <fullName evidence="3">Secreted protein</fullName>
    </recommendedName>
</protein>
<reference evidence="2" key="1">
    <citation type="submission" date="2014-09" db="EMBL/GenBank/DDBJ databases">
        <authorList>
            <person name="Magalhaes I.L.F."/>
            <person name="Oliveira U."/>
            <person name="Santos F.R."/>
            <person name="Vidigal T.H.D.A."/>
            <person name="Brescovit A.D."/>
            <person name="Santos A.J."/>
        </authorList>
    </citation>
    <scope>NUCLEOTIDE SEQUENCE</scope>
    <source>
        <tissue evidence="2">Shoot tissue taken approximately 20 cm above the soil surface</tissue>
    </source>
</reference>
<name>A0A0A9DYX0_ARUDO</name>
<evidence type="ECO:0008006" key="3">
    <source>
        <dbReference type="Google" id="ProtNLM"/>
    </source>
</evidence>
<evidence type="ECO:0000313" key="2">
    <source>
        <dbReference type="EMBL" id="JAD92986.1"/>
    </source>
</evidence>
<evidence type="ECO:0000256" key="1">
    <source>
        <dbReference type="SAM" id="SignalP"/>
    </source>
</evidence>
<feature type="signal peptide" evidence="1">
    <location>
        <begin position="1"/>
        <end position="18"/>
    </location>
</feature>
<organism evidence="2">
    <name type="scientific">Arundo donax</name>
    <name type="common">Giant reed</name>
    <name type="synonym">Donax arundinaceus</name>
    <dbReference type="NCBI Taxonomy" id="35708"/>
    <lineage>
        <taxon>Eukaryota</taxon>
        <taxon>Viridiplantae</taxon>
        <taxon>Streptophyta</taxon>
        <taxon>Embryophyta</taxon>
        <taxon>Tracheophyta</taxon>
        <taxon>Spermatophyta</taxon>
        <taxon>Magnoliopsida</taxon>
        <taxon>Liliopsida</taxon>
        <taxon>Poales</taxon>
        <taxon>Poaceae</taxon>
        <taxon>PACMAD clade</taxon>
        <taxon>Arundinoideae</taxon>
        <taxon>Arundineae</taxon>
        <taxon>Arundo</taxon>
    </lineage>
</organism>
<dbReference type="EMBL" id="GBRH01204909">
    <property type="protein sequence ID" value="JAD92986.1"/>
    <property type="molecule type" value="Transcribed_RNA"/>
</dbReference>
<accession>A0A0A9DYX0</accession>
<sequence>MMCRSLLIAVVALAFLKCSTVPAVAMARAPTTRPRPILCSSVGPVRRPVNRARNGQTARRYRKMVAATVRMSKADMLDGGTEKPANGVVRRIAAPCTTKSDAIWVKTTE</sequence>
<keyword evidence="1" id="KW-0732">Signal</keyword>
<proteinExistence type="predicted"/>
<feature type="chain" id="PRO_5002064095" description="Secreted protein" evidence="1">
    <location>
        <begin position="19"/>
        <end position="109"/>
    </location>
</feature>